<dbReference type="Pfam" id="PF04099">
    <property type="entry name" value="Sybindin"/>
    <property type="match status" value="1"/>
</dbReference>
<dbReference type="GO" id="GO:0005794">
    <property type="term" value="C:Golgi apparatus"/>
    <property type="evidence" value="ECO:0007669"/>
    <property type="project" value="UniProtKB-SubCell"/>
</dbReference>
<sequence length="140" mass="16304">MIYSFWMYDRHCECIYSRDWHRSAAHEDKEDLQKLIYGSVFSLRNITRKLSDDDAFLSFQTSKYKLHFFESPSNLKLVLITDPMMSDACNALRQIYAGLYVEYVVKNPLSPIEHPRGTGVDNDLFNMGLDSFVRSLQGFA</sequence>
<comment type="subunit">
    <text evidence="6">Part of the multisubunit transport protein particle (TRAPP) complex.</text>
</comment>
<dbReference type="GO" id="GO:0030008">
    <property type="term" value="C:TRAPP complex"/>
    <property type="evidence" value="ECO:0007669"/>
    <property type="project" value="UniProtKB-UniRule"/>
</dbReference>
<evidence type="ECO:0000313" key="8">
    <source>
        <dbReference type="Proteomes" id="UP000238350"/>
    </source>
</evidence>
<keyword evidence="3 6" id="KW-0931">ER-Golgi transport</keyword>
<comment type="caution">
    <text evidence="7">The sequence shown here is derived from an EMBL/GenBank/DDBJ whole genome shotgun (WGS) entry which is preliminary data.</text>
</comment>
<dbReference type="InterPro" id="IPR011012">
    <property type="entry name" value="Longin-like_dom_sf"/>
</dbReference>
<gene>
    <name evidence="7" type="ORF">B9G98_03523</name>
</gene>
<dbReference type="RefSeq" id="XP_024665848.1">
    <property type="nucleotide sequence ID" value="XM_024810080.1"/>
</dbReference>
<protein>
    <recommendedName>
        <fullName evidence="6">Trafficking protein particle complex subunit</fullName>
    </recommendedName>
</protein>
<dbReference type="Gene3D" id="3.30.450.70">
    <property type="match status" value="1"/>
</dbReference>
<dbReference type="OrthoDB" id="3364529at2759"/>
<dbReference type="SMART" id="SM01399">
    <property type="entry name" value="Sybindin"/>
    <property type="match status" value="1"/>
</dbReference>
<proteinExistence type="inferred from homology"/>
<organism evidence="7 8">
    <name type="scientific">Wickerhamiella sorbophila</name>
    <dbReference type="NCBI Taxonomy" id="45607"/>
    <lineage>
        <taxon>Eukaryota</taxon>
        <taxon>Fungi</taxon>
        <taxon>Dikarya</taxon>
        <taxon>Ascomycota</taxon>
        <taxon>Saccharomycotina</taxon>
        <taxon>Dipodascomycetes</taxon>
        <taxon>Dipodascales</taxon>
        <taxon>Trichomonascaceae</taxon>
        <taxon>Wickerhamiella</taxon>
    </lineage>
</organism>
<dbReference type="InterPro" id="IPR007233">
    <property type="entry name" value="TRAPPC"/>
</dbReference>
<dbReference type="PANTHER" id="PTHR23249:SF16">
    <property type="entry name" value="TRAFFICKING PROTEIN PARTICLE COMPLEX SUBUNIT 1"/>
    <property type="match status" value="1"/>
</dbReference>
<dbReference type="GO" id="GO:0006888">
    <property type="term" value="P:endoplasmic reticulum to Golgi vesicle-mediated transport"/>
    <property type="evidence" value="ECO:0007669"/>
    <property type="project" value="UniProtKB-UniRule"/>
</dbReference>
<dbReference type="AlphaFoldDB" id="A0A2T0FLN3"/>
<keyword evidence="8" id="KW-1185">Reference proteome</keyword>
<keyword evidence="2 6" id="KW-0256">Endoplasmic reticulum</keyword>
<keyword evidence="4 6" id="KW-0333">Golgi apparatus</keyword>
<dbReference type="SUPFAM" id="SSF64356">
    <property type="entry name" value="SNARE-like"/>
    <property type="match status" value="1"/>
</dbReference>
<reference evidence="7 8" key="1">
    <citation type="submission" date="2017-04" db="EMBL/GenBank/DDBJ databases">
        <title>Genome sequencing of [Candida] sorbophila.</title>
        <authorList>
            <person name="Ahn J.O."/>
        </authorList>
    </citation>
    <scope>NUCLEOTIDE SEQUENCE [LARGE SCALE GENOMIC DNA]</scope>
    <source>
        <strain evidence="7 8">DS02</strain>
    </source>
</reference>
<evidence type="ECO:0000313" key="7">
    <source>
        <dbReference type="EMBL" id="PRT55903.1"/>
    </source>
</evidence>
<accession>A0A2T0FLN3</accession>
<evidence type="ECO:0000256" key="4">
    <source>
        <dbReference type="ARBA" id="ARBA00023034"/>
    </source>
</evidence>
<evidence type="ECO:0000256" key="2">
    <source>
        <dbReference type="ARBA" id="ARBA00022824"/>
    </source>
</evidence>
<dbReference type="GeneID" id="36517271"/>
<evidence type="ECO:0000256" key="3">
    <source>
        <dbReference type="ARBA" id="ARBA00022892"/>
    </source>
</evidence>
<name>A0A2T0FLN3_9ASCO</name>
<evidence type="ECO:0000256" key="1">
    <source>
        <dbReference type="ARBA" id="ARBA00022448"/>
    </source>
</evidence>
<keyword evidence="1 6" id="KW-0813">Transport</keyword>
<evidence type="ECO:0000256" key="6">
    <source>
        <dbReference type="RuleBase" id="RU366065"/>
    </source>
</evidence>
<comment type="subcellular location">
    <subcellularLocation>
        <location evidence="6">Endoplasmic reticulum</location>
    </subcellularLocation>
    <subcellularLocation>
        <location evidence="6">Golgi apparatus</location>
        <location evidence="6">cis-Golgi network</location>
    </subcellularLocation>
</comment>
<evidence type="ECO:0000256" key="5">
    <source>
        <dbReference type="ARBA" id="ARBA00038167"/>
    </source>
</evidence>
<dbReference type="GO" id="GO:0005783">
    <property type="term" value="C:endoplasmic reticulum"/>
    <property type="evidence" value="ECO:0007669"/>
    <property type="project" value="UniProtKB-SubCell"/>
</dbReference>
<dbReference type="CDD" id="cd14855">
    <property type="entry name" value="TRAPPC1_MUM2"/>
    <property type="match status" value="1"/>
</dbReference>
<dbReference type="PANTHER" id="PTHR23249">
    <property type="entry name" value="TRAFFICKING PROTEIN PARTICLE COMPLEX SUBUNIT"/>
    <property type="match status" value="1"/>
</dbReference>
<dbReference type="Proteomes" id="UP000238350">
    <property type="component" value="Unassembled WGS sequence"/>
</dbReference>
<comment type="similarity">
    <text evidence="5">Belongs to the TRAPP small subunits family. BET5 subfamily.</text>
</comment>
<dbReference type="STRING" id="45607.A0A2T0FLN3"/>
<dbReference type="EMBL" id="NDIQ01000022">
    <property type="protein sequence ID" value="PRT55903.1"/>
    <property type="molecule type" value="Genomic_DNA"/>
</dbReference>